<proteinExistence type="predicted"/>
<dbReference type="Proteomes" id="UP000887572">
    <property type="component" value="Unplaced"/>
</dbReference>
<reference evidence="2" key="1">
    <citation type="submission" date="2022-11" db="UniProtKB">
        <authorList>
            <consortium name="WormBaseParasite"/>
        </authorList>
    </citation>
    <scope>IDENTIFICATION</scope>
</reference>
<keyword evidence="1" id="KW-1185">Reference proteome</keyword>
<evidence type="ECO:0000313" key="1">
    <source>
        <dbReference type="Proteomes" id="UP000887572"/>
    </source>
</evidence>
<dbReference type="AlphaFoldDB" id="A0A914HZB0"/>
<dbReference type="WBParaSite" id="Gr19_v10_g5874.t1">
    <property type="protein sequence ID" value="Gr19_v10_g5874.t1"/>
    <property type="gene ID" value="Gr19_v10_g5874"/>
</dbReference>
<protein>
    <submittedName>
        <fullName evidence="2">Innexin</fullName>
    </submittedName>
</protein>
<sequence>MGTDNAGGIWMSIKDCAMEHYKLCWMSDDILFCHILSLKMAKSETIVDRFQFCSFLFGYVYSTLNKAQGQTLQRMVLVLKWNHDLRMFSCLWAIMSGRGGDNIANVVYHELFDDVNITPRLQHSALSEVEKNKKWGRIYQLKRMT</sequence>
<accession>A0A914HZB0</accession>
<evidence type="ECO:0000313" key="2">
    <source>
        <dbReference type="WBParaSite" id="Gr19_v10_g5874.t1"/>
    </source>
</evidence>
<name>A0A914HZB0_GLORO</name>
<organism evidence="1 2">
    <name type="scientific">Globodera rostochiensis</name>
    <name type="common">Golden nematode worm</name>
    <name type="synonym">Heterodera rostochiensis</name>
    <dbReference type="NCBI Taxonomy" id="31243"/>
    <lineage>
        <taxon>Eukaryota</taxon>
        <taxon>Metazoa</taxon>
        <taxon>Ecdysozoa</taxon>
        <taxon>Nematoda</taxon>
        <taxon>Chromadorea</taxon>
        <taxon>Rhabditida</taxon>
        <taxon>Tylenchina</taxon>
        <taxon>Tylenchomorpha</taxon>
        <taxon>Tylenchoidea</taxon>
        <taxon>Heteroderidae</taxon>
        <taxon>Heteroderinae</taxon>
        <taxon>Globodera</taxon>
    </lineage>
</organism>